<dbReference type="AlphaFoldDB" id="A0A8A4TF26"/>
<dbReference type="RefSeq" id="WP_237377808.1">
    <property type="nucleotide sequence ID" value="NZ_CP071793.1"/>
</dbReference>
<evidence type="ECO:0008006" key="3">
    <source>
        <dbReference type="Google" id="ProtNLM"/>
    </source>
</evidence>
<name>A0A8A4TF26_SULCO</name>
<dbReference type="KEGG" id="scor:J3U87_21385"/>
<organism evidence="1 2">
    <name type="scientific">Sulfidibacter corallicola</name>
    <dbReference type="NCBI Taxonomy" id="2818388"/>
    <lineage>
        <taxon>Bacteria</taxon>
        <taxon>Pseudomonadati</taxon>
        <taxon>Acidobacteriota</taxon>
        <taxon>Holophagae</taxon>
        <taxon>Acanthopleuribacterales</taxon>
        <taxon>Acanthopleuribacteraceae</taxon>
        <taxon>Sulfidibacter</taxon>
    </lineage>
</organism>
<gene>
    <name evidence="1" type="ORF">J3U87_21385</name>
</gene>
<evidence type="ECO:0000313" key="2">
    <source>
        <dbReference type="Proteomes" id="UP000663929"/>
    </source>
</evidence>
<dbReference type="EMBL" id="CP071793">
    <property type="protein sequence ID" value="QTD48147.1"/>
    <property type="molecule type" value="Genomic_DNA"/>
</dbReference>
<dbReference type="InterPro" id="IPR013783">
    <property type="entry name" value="Ig-like_fold"/>
</dbReference>
<dbReference type="Proteomes" id="UP000663929">
    <property type="component" value="Chromosome"/>
</dbReference>
<keyword evidence="2" id="KW-1185">Reference proteome</keyword>
<protein>
    <recommendedName>
        <fullName evidence="3">FecR protein domain-containing protein</fullName>
    </recommendedName>
</protein>
<dbReference type="Gene3D" id="2.60.40.10">
    <property type="entry name" value="Immunoglobulins"/>
    <property type="match status" value="1"/>
</dbReference>
<accession>A0A8A4TF26</accession>
<proteinExistence type="predicted"/>
<evidence type="ECO:0000313" key="1">
    <source>
        <dbReference type="EMBL" id="QTD48147.1"/>
    </source>
</evidence>
<reference evidence="1" key="1">
    <citation type="submission" date="2021-03" db="EMBL/GenBank/DDBJ databases">
        <title>Acanthopleuribacteraceae sp. M133.</title>
        <authorList>
            <person name="Wang G."/>
        </authorList>
    </citation>
    <scope>NUCLEOTIDE SEQUENCE</scope>
    <source>
        <strain evidence="1">M133</strain>
    </source>
</reference>
<sequence length="468" mass="51538">MSYLGNQRRLSTDLPRAAILVLSLLCFVGCGGSTVSKEQVSEKINMISEKLVLIETQASATDQEALDLVENSRSKLRKVQDLIIQDEFTRAHEALLTIERELDRFQRANSNSRTLVDFKDFGSVKVRLGDGAFERITPHVDLSKLRGIETGIRSGIELNPNSSLKIFVQASSEVIVHQYSTSGQNYDLELVKGELYISKGTDQNVVLRLGQFRATLNAVSSAELNIIPVSRKMYFSLHKGTAAWTEGDENGTLVKYQAMKWVDGRRNQVPIPVAPGLDSPNNNESVATGTTGKATISFRWHTEVFIPEFQLQVSEHPQFFTRKADEIGVRSGGAEIELPTGKYYWRVRGLGEDNVPGPFSRVRMLSVTRQSSRTGDIADSGRPKANVPGPKVRDLKVEIIGGMAIISGKTSDNVGVNVNGVAAVMMGEGLFRAVVNFEKAGKHQLRIIATDKATTGETIVERTVQIKF</sequence>